<dbReference type="Gene3D" id="3.30.470.20">
    <property type="entry name" value="ATP-grasp fold, B domain"/>
    <property type="match status" value="1"/>
</dbReference>
<dbReference type="PANTHER" id="PTHR43585">
    <property type="entry name" value="FUMIPYRROLE BIOSYNTHESIS PROTEIN C"/>
    <property type="match status" value="1"/>
</dbReference>
<keyword evidence="7" id="KW-1185">Reference proteome</keyword>
<organism evidence="6 7">
    <name type="scientific">Streptomyces pilosus</name>
    <dbReference type="NCBI Taxonomy" id="28893"/>
    <lineage>
        <taxon>Bacteria</taxon>
        <taxon>Bacillati</taxon>
        <taxon>Actinomycetota</taxon>
        <taxon>Actinomycetes</taxon>
        <taxon>Kitasatosporales</taxon>
        <taxon>Streptomycetaceae</taxon>
        <taxon>Streptomyces</taxon>
    </lineage>
</organism>
<keyword evidence="2 4" id="KW-0547">Nucleotide-binding</keyword>
<dbReference type="InterPro" id="IPR011761">
    <property type="entry name" value="ATP-grasp"/>
</dbReference>
<protein>
    <recommendedName>
        <fullName evidence="5">ATP-grasp domain-containing protein</fullName>
    </recommendedName>
</protein>
<proteinExistence type="predicted"/>
<accession>A0A918C1V5</accession>
<evidence type="ECO:0000256" key="1">
    <source>
        <dbReference type="ARBA" id="ARBA00022598"/>
    </source>
</evidence>
<evidence type="ECO:0000259" key="5">
    <source>
        <dbReference type="PROSITE" id="PS50975"/>
    </source>
</evidence>
<keyword evidence="3 4" id="KW-0067">ATP-binding</keyword>
<dbReference type="EMBL" id="BMTU01000014">
    <property type="protein sequence ID" value="GGR00805.1"/>
    <property type="molecule type" value="Genomic_DNA"/>
</dbReference>
<feature type="domain" description="ATP-grasp" evidence="5">
    <location>
        <begin position="114"/>
        <end position="312"/>
    </location>
</feature>
<dbReference type="AlphaFoldDB" id="A0A918C1V5"/>
<evidence type="ECO:0000313" key="6">
    <source>
        <dbReference type="EMBL" id="GGR00805.1"/>
    </source>
</evidence>
<name>A0A918C1V5_9ACTN</name>
<dbReference type="SUPFAM" id="SSF56059">
    <property type="entry name" value="Glutathione synthetase ATP-binding domain-like"/>
    <property type="match status" value="1"/>
</dbReference>
<evidence type="ECO:0000313" key="7">
    <source>
        <dbReference type="Proteomes" id="UP000656732"/>
    </source>
</evidence>
<dbReference type="GO" id="GO:0046872">
    <property type="term" value="F:metal ion binding"/>
    <property type="evidence" value="ECO:0007669"/>
    <property type="project" value="InterPro"/>
</dbReference>
<evidence type="ECO:0000256" key="3">
    <source>
        <dbReference type="ARBA" id="ARBA00022840"/>
    </source>
</evidence>
<sequence>MGNPRTIALVDPYGAVNKVGQAFREAGLDCVRVQSTPQVPPSYGPADLTGYRDNLVHDGTFEHMVERLAEAGAEAVVVGSELGVEFTDRLNEALGLPGNGTALSEARRDKYVQIEALRAAGVPTTRQERVGSPHELAAWHRSVGGRIVVKPVRSARNDGVSFCDTAEESVAAYHRIMSRDSVFDVPNEGVVAQEYLRGVEFVVNTVSCRGRHRITDVWRYQKITVNGVRDRINGMTSVPRDDADWHAVAEYSYRVLDALGILWGPVHLEVMLTGAGPRLIEAGARLCGADVARYAVLLTGESQIGRTVQAYADPERFLEEAGAPYAVDNHGAMAFFASPYEGVLRGYPHIGLIEELESCRGVTQRFKPGERLVRTIDDEGEPVTVGLIHQDRSVLLQDFATVCYLDGFGFYDVEPGH</sequence>
<gene>
    <name evidence="6" type="ORF">GCM10010280_55930</name>
</gene>
<comment type="caution">
    <text evidence="6">The sequence shown here is derived from an EMBL/GenBank/DDBJ whole genome shotgun (WGS) entry which is preliminary data.</text>
</comment>
<dbReference type="GO" id="GO:0016874">
    <property type="term" value="F:ligase activity"/>
    <property type="evidence" value="ECO:0007669"/>
    <property type="project" value="UniProtKB-KW"/>
</dbReference>
<dbReference type="Proteomes" id="UP000656732">
    <property type="component" value="Unassembled WGS sequence"/>
</dbReference>
<dbReference type="PANTHER" id="PTHR43585:SF2">
    <property type="entry name" value="ATP-GRASP ENZYME FSQD"/>
    <property type="match status" value="1"/>
</dbReference>
<evidence type="ECO:0000256" key="2">
    <source>
        <dbReference type="ARBA" id="ARBA00022741"/>
    </source>
</evidence>
<dbReference type="NCBIfam" id="NF005543">
    <property type="entry name" value="PRK07206.1"/>
    <property type="match status" value="1"/>
</dbReference>
<dbReference type="PROSITE" id="PS50975">
    <property type="entry name" value="ATP_GRASP"/>
    <property type="match status" value="1"/>
</dbReference>
<dbReference type="InterPro" id="IPR052032">
    <property type="entry name" value="ATP-dep_AA_Ligase"/>
</dbReference>
<keyword evidence="1" id="KW-0436">Ligase</keyword>
<dbReference type="GO" id="GO:0005524">
    <property type="term" value="F:ATP binding"/>
    <property type="evidence" value="ECO:0007669"/>
    <property type="project" value="UniProtKB-UniRule"/>
</dbReference>
<evidence type="ECO:0000256" key="4">
    <source>
        <dbReference type="PROSITE-ProRule" id="PRU00409"/>
    </source>
</evidence>
<reference evidence="6" key="2">
    <citation type="submission" date="2020-09" db="EMBL/GenBank/DDBJ databases">
        <authorList>
            <person name="Sun Q."/>
            <person name="Ohkuma M."/>
        </authorList>
    </citation>
    <scope>NUCLEOTIDE SEQUENCE</scope>
    <source>
        <strain evidence="6">JCM 4403</strain>
    </source>
</reference>
<dbReference type="RefSeq" id="WP_189560810.1">
    <property type="nucleotide sequence ID" value="NZ_BMTU01000014.1"/>
</dbReference>
<dbReference type="Pfam" id="PF13535">
    <property type="entry name" value="ATP-grasp_4"/>
    <property type="match status" value="1"/>
</dbReference>
<reference evidence="6" key="1">
    <citation type="journal article" date="2014" name="Int. J. Syst. Evol. Microbiol.">
        <title>Complete genome sequence of Corynebacterium casei LMG S-19264T (=DSM 44701T), isolated from a smear-ripened cheese.</title>
        <authorList>
            <consortium name="US DOE Joint Genome Institute (JGI-PGF)"/>
            <person name="Walter F."/>
            <person name="Albersmeier A."/>
            <person name="Kalinowski J."/>
            <person name="Ruckert C."/>
        </authorList>
    </citation>
    <scope>NUCLEOTIDE SEQUENCE</scope>
    <source>
        <strain evidence="6">JCM 4403</strain>
    </source>
</reference>